<dbReference type="Proteomes" id="UP000248132">
    <property type="component" value="Unassembled WGS sequence"/>
</dbReference>
<protein>
    <submittedName>
        <fullName evidence="2">Uncharacterized protein</fullName>
    </submittedName>
</protein>
<evidence type="ECO:0000256" key="1">
    <source>
        <dbReference type="SAM" id="Phobius"/>
    </source>
</evidence>
<name>A0A318Y9G7_9FIRM</name>
<evidence type="ECO:0000313" key="2">
    <source>
        <dbReference type="EMBL" id="PYG89043.1"/>
    </source>
</evidence>
<evidence type="ECO:0000313" key="3">
    <source>
        <dbReference type="Proteomes" id="UP000248132"/>
    </source>
</evidence>
<reference evidence="2 3" key="1">
    <citation type="submission" date="2018-06" db="EMBL/GenBank/DDBJ databases">
        <title>Genomic Encyclopedia of Type Strains, Phase I: the one thousand microbial genomes (KMG-I) project.</title>
        <authorList>
            <person name="Kyrpides N."/>
        </authorList>
    </citation>
    <scope>NUCLEOTIDE SEQUENCE [LARGE SCALE GENOMIC DNA]</scope>
    <source>
        <strain evidence="2 3">DSM 19573</strain>
    </source>
</reference>
<keyword evidence="1" id="KW-0812">Transmembrane</keyword>
<proteinExistence type="predicted"/>
<dbReference type="AlphaFoldDB" id="A0A318Y9G7"/>
<keyword evidence="1" id="KW-1133">Transmembrane helix</keyword>
<keyword evidence="1" id="KW-0472">Membrane</keyword>
<accession>A0A318Y9G7</accession>
<organism evidence="2 3">
    <name type="scientific">Ruminiclostridium sufflavum DSM 19573</name>
    <dbReference type="NCBI Taxonomy" id="1121337"/>
    <lineage>
        <taxon>Bacteria</taxon>
        <taxon>Bacillati</taxon>
        <taxon>Bacillota</taxon>
        <taxon>Clostridia</taxon>
        <taxon>Eubacteriales</taxon>
        <taxon>Oscillospiraceae</taxon>
        <taxon>Ruminiclostridium</taxon>
    </lineage>
</organism>
<feature type="transmembrane region" description="Helical" evidence="1">
    <location>
        <begin position="36"/>
        <end position="57"/>
    </location>
</feature>
<comment type="caution">
    <text evidence="2">The sequence shown here is derived from an EMBL/GenBank/DDBJ whole genome shotgun (WGS) entry which is preliminary data.</text>
</comment>
<dbReference type="EMBL" id="QKMR01000004">
    <property type="protein sequence ID" value="PYG89043.1"/>
    <property type="molecule type" value="Genomic_DNA"/>
</dbReference>
<gene>
    <name evidence="2" type="ORF">LY28_00864</name>
</gene>
<feature type="transmembrane region" description="Helical" evidence="1">
    <location>
        <begin position="12"/>
        <end position="30"/>
    </location>
</feature>
<sequence>MKMVTDKFKLYKFNIIISIMCAILIGLSYLQVKTKFLGIIFVIIAICSVIISIFYFVEKRKQ</sequence>
<keyword evidence="3" id="KW-1185">Reference proteome</keyword>